<proteinExistence type="predicted"/>
<name>A0A5B7IBT1_PORTR</name>
<dbReference type="AlphaFoldDB" id="A0A5B7IBT1"/>
<comment type="caution">
    <text evidence="1">The sequence shown here is derived from an EMBL/GenBank/DDBJ whole genome shotgun (WGS) entry which is preliminary data.</text>
</comment>
<accession>A0A5B7IBT1</accession>
<dbReference type="Proteomes" id="UP000324222">
    <property type="component" value="Unassembled WGS sequence"/>
</dbReference>
<keyword evidence="2" id="KW-1185">Reference proteome</keyword>
<gene>
    <name evidence="1" type="ORF">E2C01_072853</name>
</gene>
<sequence>MQHPGGEKEAEDIRPVQTEQINIQSLKGLVSFSIAQFPAEVIFQICASMSHLLLYCCGRSFEHSEE</sequence>
<protein>
    <submittedName>
        <fullName evidence="1">Uncharacterized protein</fullName>
    </submittedName>
</protein>
<organism evidence="1 2">
    <name type="scientific">Portunus trituberculatus</name>
    <name type="common">Swimming crab</name>
    <name type="synonym">Neptunus trituberculatus</name>
    <dbReference type="NCBI Taxonomy" id="210409"/>
    <lineage>
        <taxon>Eukaryota</taxon>
        <taxon>Metazoa</taxon>
        <taxon>Ecdysozoa</taxon>
        <taxon>Arthropoda</taxon>
        <taxon>Crustacea</taxon>
        <taxon>Multicrustacea</taxon>
        <taxon>Malacostraca</taxon>
        <taxon>Eumalacostraca</taxon>
        <taxon>Eucarida</taxon>
        <taxon>Decapoda</taxon>
        <taxon>Pleocyemata</taxon>
        <taxon>Brachyura</taxon>
        <taxon>Eubrachyura</taxon>
        <taxon>Portunoidea</taxon>
        <taxon>Portunidae</taxon>
        <taxon>Portuninae</taxon>
        <taxon>Portunus</taxon>
    </lineage>
</organism>
<dbReference type="EMBL" id="VSRR010048244">
    <property type="protein sequence ID" value="MPC78368.1"/>
    <property type="molecule type" value="Genomic_DNA"/>
</dbReference>
<reference evidence="1 2" key="1">
    <citation type="submission" date="2019-05" db="EMBL/GenBank/DDBJ databases">
        <title>Another draft genome of Portunus trituberculatus and its Hox gene families provides insights of decapod evolution.</title>
        <authorList>
            <person name="Jeong J.-H."/>
            <person name="Song I."/>
            <person name="Kim S."/>
            <person name="Choi T."/>
            <person name="Kim D."/>
            <person name="Ryu S."/>
            <person name="Kim W."/>
        </authorList>
    </citation>
    <scope>NUCLEOTIDE SEQUENCE [LARGE SCALE GENOMIC DNA]</scope>
    <source>
        <tissue evidence="1">Muscle</tissue>
    </source>
</reference>
<evidence type="ECO:0000313" key="2">
    <source>
        <dbReference type="Proteomes" id="UP000324222"/>
    </source>
</evidence>
<evidence type="ECO:0000313" key="1">
    <source>
        <dbReference type="EMBL" id="MPC78368.1"/>
    </source>
</evidence>